<accession>A0A381V8C6</accession>
<gene>
    <name evidence="1" type="ORF">METZ01_LOCUS89483</name>
</gene>
<dbReference type="EMBL" id="UINC01008126">
    <property type="protein sequence ID" value="SVA36629.1"/>
    <property type="molecule type" value="Genomic_DNA"/>
</dbReference>
<dbReference type="AlphaFoldDB" id="A0A381V8C6"/>
<evidence type="ECO:0000313" key="1">
    <source>
        <dbReference type="EMBL" id="SVA36629.1"/>
    </source>
</evidence>
<name>A0A381V8C6_9ZZZZ</name>
<reference evidence="1" key="1">
    <citation type="submission" date="2018-05" db="EMBL/GenBank/DDBJ databases">
        <authorList>
            <person name="Lanie J.A."/>
            <person name="Ng W.-L."/>
            <person name="Kazmierczak K.M."/>
            <person name="Andrzejewski T.M."/>
            <person name="Davidsen T.M."/>
            <person name="Wayne K.J."/>
            <person name="Tettelin H."/>
            <person name="Glass J.I."/>
            <person name="Rusch D."/>
            <person name="Podicherti R."/>
            <person name="Tsui H.-C.T."/>
            <person name="Winkler M.E."/>
        </authorList>
    </citation>
    <scope>NUCLEOTIDE SEQUENCE</scope>
</reference>
<dbReference type="Gene3D" id="3.40.50.1820">
    <property type="entry name" value="alpha/beta hydrolase"/>
    <property type="match status" value="1"/>
</dbReference>
<protein>
    <recommendedName>
        <fullName evidence="2">Peptidase S9 prolyl oligopeptidase catalytic domain-containing protein</fullName>
    </recommendedName>
</protein>
<sequence>MPLKLFLFITALVLAQVLGQAGNFPGKKSTWHDYGRFDFKLGDINCRVVTPDKVAHGKPWIWRARFWGHEPQTDLALLAKGWHVVYCEVGGLFGSPKAVDRWDRFYDFLTSKHGFAKKAALEGMSRGGLIIYNWAASNPTKVAAIYGDAPVCDFKSWPGGKGSGKGSPGTWKECLAAYDLTEAEALEFKGNPIDWLTPLAKAGIPILHVVGDADKVVPISENSDLIEKRYKALGGNIHVIHKPNVGHHPHSLKDPKLIVEFFLKHAAK</sequence>
<organism evidence="1">
    <name type="scientific">marine metagenome</name>
    <dbReference type="NCBI Taxonomy" id="408172"/>
    <lineage>
        <taxon>unclassified sequences</taxon>
        <taxon>metagenomes</taxon>
        <taxon>ecological metagenomes</taxon>
    </lineage>
</organism>
<dbReference type="SUPFAM" id="SSF53474">
    <property type="entry name" value="alpha/beta-Hydrolases"/>
    <property type="match status" value="1"/>
</dbReference>
<dbReference type="InterPro" id="IPR029058">
    <property type="entry name" value="AB_hydrolase_fold"/>
</dbReference>
<evidence type="ECO:0008006" key="2">
    <source>
        <dbReference type="Google" id="ProtNLM"/>
    </source>
</evidence>
<proteinExistence type="predicted"/>